<feature type="region of interest" description="Disordered" evidence="1">
    <location>
        <begin position="45"/>
        <end position="78"/>
    </location>
</feature>
<keyword evidence="3" id="KW-1185">Reference proteome</keyword>
<evidence type="ECO:0000313" key="3">
    <source>
        <dbReference type="Proteomes" id="UP000327013"/>
    </source>
</evidence>
<dbReference type="AlphaFoldDB" id="A0A660KRQ3"/>
<dbReference type="Proteomes" id="UP000327013">
    <property type="component" value="Chromosome 4"/>
</dbReference>
<accession>A0A660KRQ3</accession>
<gene>
    <name evidence="2" type="ORF">FH972_011549</name>
</gene>
<organism evidence="2 3">
    <name type="scientific">Carpinus fangiana</name>
    <dbReference type="NCBI Taxonomy" id="176857"/>
    <lineage>
        <taxon>Eukaryota</taxon>
        <taxon>Viridiplantae</taxon>
        <taxon>Streptophyta</taxon>
        <taxon>Embryophyta</taxon>
        <taxon>Tracheophyta</taxon>
        <taxon>Spermatophyta</taxon>
        <taxon>Magnoliopsida</taxon>
        <taxon>eudicotyledons</taxon>
        <taxon>Gunneridae</taxon>
        <taxon>Pentapetalae</taxon>
        <taxon>rosids</taxon>
        <taxon>fabids</taxon>
        <taxon>Fagales</taxon>
        <taxon>Betulaceae</taxon>
        <taxon>Carpinus</taxon>
    </lineage>
</organism>
<name>A0A660KRQ3_9ROSI</name>
<proteinExistence type="predicted"/>
<sequence length="78" mass="8844">MSAAGPFPGERLAQSAFSVLTKNPKPSFRKREFCFDRVGRDSGYTVHHPHSTVSTTPSEPLNTTRQQQQTQWLPQCPW</sequence>
<dbReference type="EMBL" id="CM017324">
    <property type="protein sequence ID" value="KAE8039107.1"/>
    <property type="molecule type" value="Genomic_DNA"/>
</dbReference>
<evidence type="ECO:0000313" key="2">
    <source>
        <dbReference type="EMBL" id="KAE8039107.1"/>
    </source>
</evidence>
<feature type="compositionally biased region" description="Low complexity" evidence="1">
    <location>
        <begin position="51"/>
        <end position="71"/>
    </location>
</feature>
<evidence type="ECO:0000256" key="1">
    <source>
        <dbReference type="SAM" id="MobiDB-lite"/>
    </source>
</evidence>
<reference evidence="2 3" key="1">
    <citation type="submission" date="2019-06" db="EMBL/GenBank/DDBJ databases">
        <title>A chromosomal-level reference genome of Carpinus fangiana (Coryloideae, Betulaceae).</title>
        <authorList>
            <person name="Yang X."/>
            <person name="Wang Z."/>
            <person name="Zhang L."/>
            <person name="Hao G."/>
            <person name="Liu J."/>
            <person name="Yang Y."/>
        </authorList>
    </citation>
    <scope>NUCLEOTIDE SEQUENCE [LARGE SCALE GENOMIC DNA]</scope>
    <source>
        <strain evidence="2">Cfa_2016G</strain>
        <tissue evidence="2">Leaf</tissue>
    </source>
</reference>
<protein>
    <submittedName>
        <fullName evidence="2">Uncharacterized protein</fullName>
    </submittedName>
</protein>